<dbReference type="InterPro" id="IPR001128">
    <property type="entry name" value="Cyt_P450"/>
</dbReference>
<keyword evidence="4 9" id="KW-0349">Heme</keyword>
<feature type="binding site" description="axial binding residue" evidence="9">
    <location>
        <position position="442"/>
    </location>
    <ligand>
        <name>heme</name>
        <dbReference type="ChEBI" id="CHEBI:30413"/>
    </ligand>
    <ligandPart>
        <name>Fe</name>
        <dbReference type="ChEBI" id="CHEBI:18248"/>
    </ligandPart>
</feature>
<keyword evidence="11" id="KW-0489">Methyltransferase</keyword>
<dbReference type="GO" id="GO:0005506">
    <property type="term" value="F:iron ion binding"/>
    <property type="evidence" value="ECO:0007669"/>
    <property type="project" value="InterPro"/>
</dbReference>
<evidence type="ECO:0000256" key="1">
    <source>
        <dbReference type="ARBA" id="ARBA00001971"/>
    </source>
</evidence>
<dbReference type="InterPro" id="IPR017972">
    <property type="entry name" value="Cyt_P450_CS"/>
</dbReference>
<evidence type="ECO:0000256" key="8">
    <source>
        <dbReference type="ARBA" id="ARBA00023033"/>
    </source>
</evidence>
<evidence type="ECO:0000313" key="12">
    <source>
        <dbReference type="EMBL" id="GIC85948.1"/>
    </source>
</evidence>
<dbReference type="PRINTS" id="PR00385">
    <property type="entry name" value="P450"/>
</dbReference>
<dbReference type="Pfam" id="PF00067">
    <property type="entry name" value="p450"/>
    <property type="match status" value="1"/>
</dbReference>
<dbReference type="CDD" id="cd11060">
    <property type="entry name" value="CYP57A1-like"/>
    <property type="match status" value="1"/>
</dbReference>
<evidence type="ECO:0000256" key="7">
    <source>
        <dbReference type="ARBA" id="ARBA00023004"/>
    </source>
</evidence>
<comment type="cofactor">
    <cofactor evidence="1 9">
        <name>heme</name>
        <dbReference type="ChEBI" id="CHEBI:30413"/>
    </cofactor>
</comment>
<dbReference type="AlphaFoldDB" id="A0A8E0UW07"/>
<evidence type="ECO:0000256" key="4">
    <source>
        <dbReference type="ARBA" id="ARBA00022617"/>
    </source>
</evidence>
<evidence type="ECO:0000256" key="6">
    <source>
        <dbReference type="ARBA" id="ARBA00023002"/>
    </source>
</evidence>
<dbReference type="Gene3D" id="1.10.630.10">
    <property type="entry name" value="Cytochrome P450"/>
    <property type="match status" value="1"/>
</dbReference>
<evidence type="ECO:0000256" key="2">
    <source>
        <dbReference type="ARBA" id="ARBA00005179"/>
    </source>
</evidence>
<dbReference type="GO" id="GO:0032259">
    <property type="term" value="P:methylation"/>
    <property type="evidence" value="ECO:0007669"/>
    <property type="project" value="UniProtKB-KW"/>
</dbReference>
<dbReference type="GO" id="GO:0016705">
    <property type="term" value="F:oxidoreductase activity, acting on paired donors, with incorporation or reduction of molecular oxygen"/>
    <property type="evidence" value="ECO:0007669"/>
    <property type="project" value="InterPro"/>
</dbReference>
<keyword evidence="5 9" id="KW-0479">Metal-binding</keyword>
<dbReference type="SUPFAM" id="SSF48264">
    <property type="entry name" value="Cytochrome P450"/>
    <property type="match status" value="1"/>
</dbReference>
<dbReference type="InterPro" id="IPR002403">
    <property type="entry name" value="Cyt_P450_E_grp-IV"/>
</dbReference>
<dbReference type="RefSeq" id="XP_043143214.1">
    <property type="nucleotide sequence ID" value="XM_043287279.1"/>
</dbReference>
<dbReference type="PRINTS" id="PR00465">
    <property type="entry name" value="EP450IV"/>
</dbReference>
<evidence type="ECO:0000313" key="13">
    <source>
        <dbReference type="Proteomes" id="UP000036893"/>
    </source>
</evidence>
<accession>A0A8E0UW07</accession>
<comment type="pathway">
    <text evidence="2">Secondary metabolite biosynthesis.</text>
</comment>
<dbReference type="GeneID" id="66989266"/>
<reference evidence="12" key="1">
    <citation type="journal article" date="2015" name="Genome Announc.">
        <title>Draft Genome Sequence of the Pathogenic Filamentous Fungus Aspergillus udagawae Strain IFM 46973T.</title>
        <authorList>
            <person name="Kusuya Y."/>
            <person name="Takahashi-Nakaguchi A."/>
            <person name="Takahashi H."/>
            <person name="Yaguchi T."/>
        </authorList>
    </citation>
    <scope>NUCLEOTIDE SEQUENCE</scope>
    <source>
        <strain evidence="12">IFM 46973</strain>
    </source>
</reference>
<evidence type="ECO:0000313" key="14">
    <source>
        <dbReference type="Proteomes" id="UP000465221"/>
    </source>
</evidence>
<keyword evidence="11" id="KW-0808">Transferase</keyword>
<reference evidence="12" key="3">
    <citation type="submission" date="2021-01" db="EMBL/GenBank/DDBJ databases">
        <title>Pan-genome distribution and transcriptional activeness of fungal secondary metabolism genes in Aspergillus section Fumigati.</title>
        <authorList>
            <person name="Takahashi H."/>
            <person name="Umemura M."/>
            <person name="Ninomiya A."/>
            <person name="Kusuya Y."/>
            <person name="Urayama S."/>
            <person name="Shimizu M."/>
            <person name="Watanabe A."/>
            <person name="Kamei K."/>
            <person name="Yaguchi T."/>
            <person name="Hagiwara D."/>
        </authorList>
    </citation>
    <scope>NUCLEOTIDE SEQUENCE</scope>
    <source>
        <strain evidence="12">IFM 46973</strain>
    </source>
</reference>
<dbReference type="PANTHER" id="PTHR24305:SF175">
    <property type="entry name" value="CYTOCHROME P450 MONOOXYGENASE PKFB"/>
    <property type="match status" value="1"/>
</dbReference>
<organism evidence="12 13">
    <name type="scientific">Aspergillus udagawae</name>
    <dbReference type="NCBI Taxonomy" id="91492"/>
    <lineage>
        <taxon>Eukaryota</taxon>
        <taxon>Fungi</taxon>
        <taxon>Dikarya</taxon>
        <taxon>Ascomycota</taxon>
        <taxon>Pezizomycotina</taxon>
        <taxon>Eurotiomycetes</taxon>
        <taxon>Eurotiomycetidae</taxon>
        <taxon>Eurotiales</taxon>
        <taxon>Aspergillaceae</taxon>
        <taxon>Aspergillus</taxon>
        <taxon>Aspergillus subgen. Fumigati</taxon>
    </lineage>
</organism>
<comment type="similarity">
    <text evidence="3 10">Belongs to the cytochrome P450 family.</text>
</comment>
<dbReference type="PROSITE" id="PS00086">
    <property type="entry name" value="CYTOCHROME_P450"/>
    <property type="match status" value="1"/>
</dbReference>
<protein>
    <submittedName>
        <fullName evidence="11">Pisatin demethylase</fullName>
    </submittedName>
</protein>
<proteinExistence type="inferred from homology"/>
<dbReference type="GO" id="GO:0020037">
    <property type="term" value="F:heme binding"/>
    <property type="evidence" value="ECO:0007669"/>
    <property type="project" value="InterPro"/>
</dbReference>
<dbReference type="EMBL" id="BBXM02000001">
    <property type="protein sequence ID" value="GIC85948.1"/>
    <property type="molecule type" value="Genomic_DNA"/>
</dbReference>
<keyword evidence="6 10" id="KW-0560">Oxidoreductase</keyword>
<dbReference type="InterPro" id="IPR050121">
    <property type="entry name" value="Cytochrome_P450_monoxygenase"/>
</dbReference>
<evidence type="ECO:0000256" key="5">
    <source>
        <dbReference type="ARBA" id="ARBA00022723"/>
    </source>
</evidence>
<keyword evidence="8 10" id="KW-0503">Monooxygenase</keyword>
<dbReference type="Proteomes" id="UP000036893">
    <property type="component" value="Unassembled WGS sequence"/>
</dbReference>
<dbReference type="Proteomes" id="UP000465221">
    <property type="component" value="Unassembled WGS sequence"/>
</dbReference>
<gene>
    <name evidence="12" type="ORF">Aud_001790</name>
    <name evidence="11" type="ORF">IFM46972_11360</name>
</gene>
<dbReference type="InterPro" id="IPR036396">
    <property type="entry name" value="Cyt_P450_sf"/>
</dbReference>
<evidence type="ECO:0000256" key="9">
    <source>
        <dbReference type="PIRSR" id="PIRSR602403-1"/>
    </source>
</evidence>
<evidence type="ECO:0000313" key="11">
    <source>
        <dbReference type="EMBL" id="GFF59351.1"/>
    </source>
</evidence>
<dbReference type="GO" id="GO:0004497">
    <property type="term" value="F:monooxygenase activity"/>
    <property type="evidence" value="ECO:0007669"/>
    <property type="project" value="UniProtKB-KW"/>
</dbReference>
<keyword evidence="7 9" id="KW-0408">Iron</keyword>
<evidence type="ECO:0000256" key="10">
    <source>
        <dbReference type="RuleBase" id="RU000461"/>
    </source>
</evidence>
<reference evidence="11 14" key="2">
    <citation type="submission" date="2020-01" db="EMBL/GenBank/DDBJ databases">
        <title>Draft genome sequence of Aspergillus udagawae IFM 46972.</title>
        <authorList>
            <person name="Takahashi H."/>
            <person name="Yaguchi T."/>
        </authorList>
    </citation>
    <scope>NUCLEOTIDE SEQUENCE [LARGE SCALE GENOMIC DNA]</scope>
    <source>
        <strain evidence="11 14">IFM 46972</strain>
    </source>
</reference>
<dbReference type="PANTHER" id="PTHR24305">
    <property type="entry name" value="CYTOCHROME P450"/>
    <property type="match status" value="1"/>
</dbReference>
<evidence type="ECO:0000256" key="3">
    <source>
        <dbReference type="ARBA" id="ARBA00010617"/>
    </source>
</evidence>
<dbReference type="GO" id="GO:0008168">
    <property type="term" value="F:methyltransferase activity"/>
    <property type="evidence" value="ECO:0007669"/>
    <property type="project" value="UniProtKB-KW"/>
</dbReference>
<dbReference type="EMBL" id="BLKC01000213">
    <property type="protein sequence ID" value="GFF59351.1"/>
    <property type="molecule type" value="Genomic_DNA"/>
</dbReference>
<sequence>MLWESLDTQQGLAVLVVGITSVVVYHLYRTYSQLQHIPGPFVAKFTNFYRFILARRGFIHLYQALAHQRYGPAVRFGPNLSKMYRAFRPWTTDGLLLSVFTAEDDAANRQMKQHISVYYSLSYAVSSFEPRMDSATRMFFDQLDRQFVPTGAHFDLTSWLKFLSYDTMGLMTFSRPYGYVQHGRDLYGIMDDVKRANLSIGPMTQIPWVDWLLHKNRLANLIKRESIAPLLDYVLARISERRNERRNSHNTLSNANADGPCADGDFLGYYLQAQEKKENVPLRFVSTWTFANILGGADSTASMLRSVVCFLVEHPDALETVRTELRDKQGTTAGLTLPIPQWHELQNLPFLDACIKESLRLDPPFAMPLERVVPAEGATICGHFYPGGTVVGMSPYITNRYRPTWGDDADLWRPRRWLEGEPASIRKLEASLLSFGAGTRGCLGQHVAMFEIKKFVTALFMNYDVDLVEPRAKSNPYYWVVYPESVQATVRKHKFNQ</sequence>
<name>A0A8E0UW07_9EURO</name>
<comment type="caution">
    <text evidence="12">The sequence shown here is derived from an EMBL/GenBank/DDBJ whole genome shotgun (WGS) entry which is preliminary data.</text>
</comment>